<evidence type="ECO:0000256" key="1">
    <source>
        <dbReference type="SAM" id="MobiDB-lite"/>
    </source>
</evidence>
<dbReference type="AlphaFoldDB" id="A0AAV7VUS7"/>
<evidence type="ECO:0000313" key="3">
    <source>
        <dbReference type="Proteomes" id="UP001066276"/>
    </source>
</evidence>
<keyword evidence="3" id="KW-1185">Reference proteome</keyword>
<organism evidence="2 3">
    <name type="scientific">Pleurodeles waltl</name>
    <name type="common">Iberian ribbed newt</name>
    <dbReference type="NCBI Taxonomy" id="8319"/>
    <lineage>
        <taxon>Eukaryota</taxon>
        <taxon>Metazoa</taxon>
        <taxon>Chordata</taxon>
        <taxon>Craniata</taxon>
        <taxon>Vertebrata</taxon>
        <taxon>Euteleostomi</taxon>
        <taxon>Amphibia</taxon>
        <taxon>Batrachia</taxon>
        <taxon>Caudata</taxon>
        <taxon>Salamandroidea</taxon>
        <taxon>Salamandridae</taxon>
        <taxon>Pleurodelinae</taxon>
        <taxon>Pleurodeles</taxon>
    </lineage>
</organism>
<protein>
    <submittedName>
        <fullName evidence="2">Uncharacterized protein</fullName>
    </submittedName>
</protein>
<dbReference type="EMBL" id="JANPWB010000002">
    <property type="protein sequence ID" value="KAJ1205443.1"/>
    <property type="molecule type" value="Genomic_DNA"/>
</dbReference>
<feature type="region of interest" description="Disordered" evidence="1">
    <location>
        <begin position="1"/>
        <end position="30"/>
    </location>
</feature>
<name>A0AAV7VUS7_PLEWA</name>
<reference evidence="2" key="1">
    <citation type="journal article" date="2022" name="bioRxiv">
        <title>Sequencing and chromosome-scale assembly of the giantPleurodeles waltlgenome.</title>
        <authorList>
            <person name="Brown T."/>
            <person name="Elewa A."/>
            <person name="Iarovenko S."/>
            <person name="Subramanian E."/>
            <person name="Araus A.J."/>
            <person name="Petzold A."/>
            <person name="Susuki M."/>
            <person name="Suzuki K.-i.T."/>
            <person name="Hayashi T."/>
            <person name="Toyoda A."/>
            <person name="Oliveira C."/>
            <person name="Osipova E."/>
            <person name="Leigh N.D."/>
            <person name="Simon A."/>
            <person name="Yun M.H."/>
        </authorList>
    </citation>
    <scope>NUCLEOTIDE SEQUENCE</scope>
    <source>
        <strain evidence="2">20211129_DDA</strain>
        <tissue evidence="2">Liver</tissue>
    </source>
</reference>
<sequence length="68" mass="7573">MSSQPSHGVVGTRGTMTRRKKSPDDRESQVDKRLFCARILSQTRSRASLHEHVQALHGVMPNAPGMVF</sequence>
<gene>
    <name evidence="2" type="ORF">NDU88_000878</name>
</gene>
<dbReference type="Proteomes" id="UP001066276">
    <property type="component" value="Chromosome 1_2"/>
</dbReference>
<proteinExistence type="predicted"/>
<accession>A0AAV7VUS7</accession>
<evidence type="ECO:0000313" key="2">
    <source>
        <dbReference type="EMBL" id="KAJ1205443.1"/>
    </source>
</evidence>
<comment type="caution">
    <text evidence="2">The sequence shown here is derived from an EMBL/GenBank/DDBJ whole genome shotgun (WGS) entry which is preliminary data.</text>
</comment>